<reference evidence="2 3" key="1">
    <citation type="submission" date="2024-02" db="EMBL/GenBank/DDBJ databases">
        <title>Chromosome-level genome assembly of the Eurasian Minnow (Phoxinus phoxinus).</title>
        <authorList>
            <person name="Oriowo T.O."/>
            <person name="Martin S."/>
            <person name="Stange M."/>
            <person name="Chrysostomakis Y."/>
            <person name="Brown T."/>
            <person name="Winkler S."/>
            <person name="Kukowka S."/>
            <person name="Myers E.W."/>
            <person name="Bohne A."/>
        </authorList>
    </citation>
    <scope>NUCLEOTIDE SEQUENCE [LARGE SCALE GENOMIC DNA]</scope>
    <source>
        <strain evidence="2">ZFMK-TIS-60720</strain>
        <tissue evidence="2">Whole Organism</tissue>
    </source>
</reference>
<evidence type="ECO:0000256" key="1">
    <source>
        <dbReference type="SAM" id="MobiDB-lite"/>
    </source>
</evidence>
<feature type="region of interest" description="Disordered" evidence="1">
    <location>
        <begin position="26"/>
        <end position="61"/>
    </location>
</feature>
<evidence type="ECO:0000313" key="2">
    <source>
        <dbReference type="EMBL" id="KAK7134794.1"/>
    </source>
</evidence>
<feature type="compositionally biased region" description="Low complexity" evidence="1">
    <location>
        <begin position="50"/>
        <end position="59"/>
    </location>
</feature>
<sequence length="97" mass="11257">MSAMHWEARRRQQVLNRRLSASVKQVPMLTTRYEDKPGKNNEHSEAHMTPCEPAESSESPEVDKQCSCKCHAKMKRYTVSTFLQISIEITNLFNLFL</sequence>
<proteinExistence type="predicted"/>
<gene>
    <name evidence="2" type="ORF">R3I93_018032</name>
</gene>
<accession>A0AAN9CIN6</accession>
<comment type="caution">
    <text evidence="2">The sequence shown here is derived from an EMBL/GenBank/DDBJ whole genome shotgun (WGS) entry which is preliminary data.</text>
</comment>
<dbReference type="EMBL" id="JAYKXH010000019">
    <property type="protein sequence ID" value="KAK7134794.1"/>
    <property type="molecule type" value="Genomic_DNA"/>
</dbReference>
<organism evidence="2 3">
    <name type="scientific">Phoxinus phoxinus</name>
    <name type="common">Eurasian minnow</name>
    <dbReference type="NCBI Taxonomy" id="58324"/>
    <lineage>
        <taxon>Eukaryota</taxon>
        <taxon>Metazoa</taxon>
        <taxon>Chordata</taxon>
        <taxon>Craniata</taxon>
        <taxon>Vertebrata</taxon>
        <taxon>Euteleostomi</taxon>
        <taxon>Actinopterygii</taxon>
        <taxon>Neopterygii</taxon>
        <taxon>Teleostei</taxon>
        <taxon>Ostariophysi</taxon>
        <taxon>Cypriniformes</taxon>
        <taxon>Leuciscidae</taxon>
        <taxon>Phoxininae</taxon>
        <taxon>Phoxinus</taxon>
    </lineage>
</organism>
<keyword evidence="3" id="KW-1185">Reference proteome</keyword>
<dbReference type="AlphaFoldDB" id="A0AAN9CIN6"/>
<evidence type="ECO:0000313" key="3">
    <source>
        <dbReference type="Proteomes" id="UP001364617"/>
    </source>
</evidence>
<name>A0AAN9CIN6_9TELE</name>
<dbReference type="Proteomes" id="UP001364617">
    <property type="component" value="Unassembled WGS sequence"/>
</dbReference>
<feature type="compositionally biased region" description="Basic and acidic residues" evidence="1">
    <location>
        <begin position="32"/>
        <end position="46"/>
    </location>
</feature>
<protein>
    <submittedName>
        <fullName evidence="2">Uncharacterized protein</fullName>
    </submittedName>
</protein>